<dbReference type="PROSITE" id="PS51900">
    <property type="entry name" value="CB"/>
    <property type="match status" value="1"/>
</dbReference>
<dbReference type="Gene3D" id="1.10.150.130">
    <property type="match status" value="1"/>
</dbReference>
<reference evidence="6 7" key="1">
    <citation type="submission" date="2018-07" db="EMBL/GenBank/DDBJ databases">
        <title>a novel species of Sphingomonas isolated from the rhizosphere soil of Araceae plant.</title>
        <authorList>
            <person name="Zhiyong W."/>
            <person name="Qinglan Z."/>
            <person name="Zhiwei F."/>
            <person name="Ding X."/>
            <person name="Gejiao W."/>
            <person name="Shixue Z."/>
        </authorList>
    </citation>
    <scope>NUCLEOTIDE SEQUENCE [LARGE SCALE GENOMIC DNA]</scope>
    <source>
        <strain evidence="6 7">WZY 27</strain>
    </source>
</reference>
<accession>A0A369VRE6</accession>
<evidence type="ECO:0000256" key="3">
    <source>
        <dbReference type="ARBA" id="ARBA00023125"/>
    </source>
</evidence>
<dbReference type="AlphaFoldDB" id="A0A369VRE6"/>
<proteinExistence type="inferred from homology"/>
<evidence type="ECO:0000256" key="4">
    <source>
        <dbReference type="PROSITE-ProRule" id="PRU01248"/>
    </source>
</evidence>
<dbReference type="Gene3D" id="3.30.160.390">
    <property type="entry name" value="Integrase, DNA-binding domain"/>
    <property type="match status" value="1"/>
</dbReference>
<dbReference type="InterPro" id="IPR010998">
    <property type="entry name" value="Integrase_recombinase_N"/>
</dbReference>
<keyword evidence="7" id="KW-1185">Reference proteome</keyword>
<dbReference type="SUPFAM" id="SSF56349">
    <property type="entry name" value="DNA breaking-rejoining enzymes"/>
    <property type="match status" value="1"/>
</dbReference>
<dbReference type="OrthoDB" id="7388552at2"/>
<dbReference type="Pfam" id="PF13356">
    <property type="entry name" value="Arm-DNA-bind_3"/>
    <property type="match status" value="1"/>
</dbReference>
<feature type="domain" description="Core-binding (CB)" evidence="5">
    <location>
        <begin position="97"/>
        <end position="178"/>
    </location>
</feature>
<evidence type="ECO:0000259" key="5">
    <source>
        <dbReference type="PROSITE" id="PS51900"/>
    </source>
</evidence>
<gene>
    <name evidence="6" type="ORF">DVW87_15450</name>
</gene>
<keyword evidence="2" id="KW-0229">DNA integration</keyword>
<protein>
    <submittedName>
        <fullName evidence="6">DUF4102 domain-containing protein</fullName>
    </submittedName>
</protein>
<evidence type="ECO:0000313" key="6">
    <source>
        <dbReference type="EMBL" id="RDE04956.1"/>
    </source>
</evidence>
<dbReference type="PANTHER" id="PTHR30629:SF2">
    <property type="entry name" value="PROPHAGE INTEGRASE INTS-RELATED"/>
    <property type="match status" value="1"/>
</dbReference>
<dbReference type="InterPro" id="IPR053876">
    <property type="entry name" value="Phage_int_M"/>
</dbReference>
<evidence type="ECO:0000256" key="1">
    <source>
        <dbReference type="ARBA" id="ARBA00008857"/>
    </source>
</evidence>
<comment type="similarity">
    <text evidence="1">Belongs to the 'phage' integrase family.</text>
</comment>
<name>A0A369VRE6_9SPHN</name>
<dbReference type="GO" id="GO:0003677">
    <property type="term" value="F:DNA binding"/>
    <property type="evidence" value="ECO:0007669"/>
    <property type="project" value="UniProtKB-UniRule"/>
</dbReference>
<organism evidence="6 7">
    <name type="scientific">Sphingomonas aracearum</name>
    <dbReference type="NCBI Taxonomy" id="2283317"/>
    <lineage>
        <taxon>Bacteria</taxon>
        <taxon>Pseudomonadati</taxon>
        <taxon>Pseudomonadota</taxon>
        <taxon>Alphaproteobacteria</taxon>
        <taxon>Sphingomonadales</taxon>
        <taxon>Sphingomonadaceae</taxon>
        <taxon>Sphingomonas</taxon>
    </lineage>
</organism>
<dbReference type="RefSeq" id="WP_114688692.1">
    <property type="nucleotide sequence ID" value="NZ_QQNB01000003.1"/>
</dbReference>
<dbReference type="InterPro" id="IPR011010">
    <property type="entry name" value="DNA_brk_join_enz"/>
</dbReference>
<dbReference type="InterPro" id="IPR025166">
    <property type="entry name" value="Integrase_DNA_bind_dom"/>
</dbReference>
<keyword evidence="3 4" id="KW-0238">DNA-binding</keyword>
<evidence type="ECO:0000256" key="2">
    <source>
        <dbReference type="ARBA" id="ARBA00022908"/>
    </source>
</evidence>
<sequence>MLTDAQCKAAKARDKAYKLSDAHGLRLDVSKTGHRSWRHKYRYGGKEKLRTLGTFPEVTLKQARDICKADKQLLKEGKDPITEAKRAVLAQQVAAKDTFEDLAREWYAKQQPRWKPVHAADVIKSLERDIFADLGSLPVRSIDSALVLATLQKVEARGAIETAHRLRQRISSIYDYGIAIGRAVTNPAASLVKVLKAKPPSRRWPAVTKIGNPRRSASRLALESLLPVIPAICLMLT</sequence>
<dbReference type="PANTHER" id="PTHR30629">
    <property type="entry name" value="PROPHAGE INTEGRASE"/>
    <property type="match status" value="1"/>
</dbReference>
<evidence type="ECO:0000313" key="7">
    <source>
        <dbReference type="Proteomes" id="UP000253918"/>
    </source>
</evidence>
<dbReference type="Proteomes" id="UP000253918">
    <property type="component" value="Unassembled WGS sequence"/>
</dbReference>
<dbReference type="InterPro" id="IPR050808">
    <property type="entry name" value="Phage_Integrase"/>
</dbReference>
<dbReference type="InterPro" id="IPR044068">
    <property type="entry name" value="CB"/>
</dbReference>
<dbReference type="EMBL" id="QQNB01000003">
    <property type="protein sequence ID" value="RDE04956.1"/>
    <property type="molecule type" value="Genomic_DNA"/>
</dbReference>
<dbReference type="GO" id="GO:0015074">
    <property type="term" value="P:DNA integration"/>
    <property type="evidence" value="ECO:0007669"/>
    <property type="project" value="UniProtKB-KW"/>
</dbReference>
<dbReference type="InterPro" id="IPR038488">
    <property type="entry name" value="Integrase_DNA-bd_sf"/>
</dbReference>
<dbReference type="Pfam" id="PF22022">
    <property type="entry name" value="Phage_int_M"/>
    <property type="match status" value="1"/>
</dbReference>
<comment type="caution">
    <text evidence="6">The sequence shown here is derived from an EMBL/GenBank/DDBJ whole genome shotgun (WGS) entry which is preliminary data.</text>
</comment>